<proteinExistence type="predicted"/>
<evidence type="ECO:0000313" key="3">
    <source>
        <dbReference type="Proteomes" id="UP001238088"/>
    </source>
</evidence>
<evidence type="ECO:0000256" key="1">
    <source>
        <dbReference type="SAM" id="SignalP"/>
    </source>
</evidence>
<organism evidence="2 3">
    <name type="scientific">Cytobacillus purgationiresistens</name>
    <dbReference type="NCBI Taxonomy" id="863449"/>
    <lineage>
        <taxon>Bacteria</taxon>
        <taxon>Bacillati</taxon>
        <taxon>Bacillota</taxon>
        <taxon>Bacilli</taxon>
        <taxon>Bacillales</taxon>
        <taxon>Bacillaceae</taxon>
        <taxon>Cytobacillus</taxon>
    </lineage>
</organism>
<feature type="signal peptide" evidence="1">
    <location>
        <begin position="1"/>
        <end position="24"/>
    </location>
</feature>
<reference evidence="2 3" key="1">
    <citation type="submission" date="2023-07" db="EMBL/GenBank/DDBJ databases">
        <title>Genomic Encyclopedia of Type Strains, Phase IV (KMG-IV): sequencing the most valuable type-strain genomes for metagenomic binning, comparative biology and taxonomic classification.</title>
        <authorList>
            <person name="Goeker M."/>
        </authorList>
    </citation>
    <scope>NUCLEOTIDE SEQUENCE [LARGE SCALE GENOMIC DNA]</scope>
    <source>
        <strain evidence="2 3">DSM 23494</strain>
    </source>
</reference>
<keyword evidence="3" id="KW-1185">Reference proteome</keyword>
<dbReference type="Proteomes" id="UP001238088">
    <property type="component" value="Unassembled WGS sequence"/>
</dbReference>
<feature type="chain" id="PRO_5046156550" evidence="1">
    <location>
        <begin position="25"/>
        <end position="157"/>
    </location>
</feature>
<protein>
    <submittedName>
        <fullName evidence="2">Uncharacterized protein</fullName>
    </submittedName>
</protein>
<name>A0ABU0AKT1_9BACI</name>
<comment type="caution">
    <text evidence="2">The sequence shown here is derived from an EMBL/GenBank/DDBJ whole genome shotgun (WGS) entry which is preliminary data.</text>
</comment>
<dbReference type="EMBL" id="JAUSUB010000018">
    <property type="protein sequence ID" value="MDQ0271876.1"/>
    <property type="molecule type" value="Genomic_DNA"/>
</dbReference>
<dbReference type="RefSeq" id="WP_307477202.1">
    <property type="nucleotide sequence ID" value="NZ_JAUSUB010000018.1"/>
</dbReference>
<keyword evidence="1" id="KW-0732">Signal</keyword>
<evidence type="ECO:0000313" key="2">
    <source>
        <dbReference type="EMBL" id="MDQ0271876.1"/>
    </source>
</evidence>
<gene>
    <name evidence="2" type="ORF">J2S17_003764</name>
</gene>
<accession>A0ABU0AKT1</accession>
<sequence>MNKVKISILSIVFMFFWGTINTSAAEQTENINVSTEPPIVEDEVLNGEITPFGLNKPGAGAYIDLRYQKMNVSGSAQASTLYTNNHFKGKTLVHMDLWNHTNRTLTVKIYKRGSLIAHKTITISPNSGVYTPISGLNANDLYYAAFYAPSNFSGSFQ</sequence>